<sequence length="341" mass="38264">MAFGASGPDSPRKPKAKRPRVEDPSSPGVRLIKTSRGELWFDDGNLVLAAGGTAFRVYKGILAKSSPVLADVLSEPQPEKCEGCDVLHLRGDDPVDVARVLELIFCSPDLYYDGKPVRFSVVASWIRMADKYKMHRILDHALARLRSFFSDDASQWRDALRNHASRSIKVNAEDAIAAVKLARLTGTFSLLPTALYTCSQLSSPTLLFGVFRDDTSGTVEKLAEDDIVRCLDAREALTRLNLLSTFQVWNPRVSHMCMDTVNCLATFEHQTRAIREGSVVHQYTLSATIREVIGDVYDAFILCFACEREIEKRGEKARQDVWRMLPTFFGLDMPNWMLDTQ</sequence>
<name>S8ENQ4_FOMSC</name>
<dbReference type="EMBL" id="KE504123">
    <property type="protein sequence ID" value="EPT05748.1"/>
    <property type="molecule type" value="Genomic_DNA"/>
</dbReference>
<keyword evidence="4" id="KW-1185">Reference proteome</keyword>
<dbReference type="Pfam" id="PF00651">
    <property type="entry name" value="BTB"/>
    <property type="match status" value="1"/>
</dbReference>
<proteinExistence type="predicted"/>
<evidence type="ECO:0000313" key="3">
    <source>
        <dbReference type="EMBL" id="EPT05748.1"/>
    </source>
</evidence>
<dbReference type="InterPro" id="IPR000210">
    <property type="entry name" value="BTB/POZ_dom"/>
</dbReference>
<dbReference type="SUPFAM" id="SSF54695">
    <property type="entry name" value="POZ domain"/>
    <property type="match status" value="1"/>
</dbReference>
<dbReference type="CDD" id="cd18186">
    <property type="entry name" value="BTB_POZ_ZBTB_KLHL-like"/>
    <property type="match status" value="1"/>
</dbReference>
<evidence type="ECO:0000259" key="2">
    <source>
        <dbReference type="Pfam" id="PF00651"/>
    </source>
</evidence>
<dbReference type="InterPro" id="IPR011333">
    <property type="entry name" value="SKP1/BTB/POZ_sf"/>
</dbReference>
<gene>
    <name evidence="3" type="ORF">FOMPIDRAFT_48791</name>
</gene>
<dbReference type="HOGENOM" id="CLU_033082_3_2_1"/>
<dbReference type="Proteomes" id="UP000015241">
    <property type="component" value="Unassembled WGS sequence"/>
</dbReference>
<dbReference type="OrthoDB" id="3036049at2759"/>
<feature type="region of interest" description="Disordered" evidence="1">
    <location>
        <begin position="1"/>
        <end position="28"/>
    </location>
</feature>
<accession>S8ENQ4</accession>
<protein>
    <recommendedName>
        <fullName evidence="2">BTB domain-containing protein</fullName>
    </recommendedName>
</protein>
<evidence type="ECO:0000256" key="1">
    <source>
        <dbReference type="SAM" id="MobiDB-lite"/>
    </source>
</evidence>
<dbReference type="AlphaFoldDB" id="S8ENQ4"/>
<dbReference type="InParanoid" id="S8ENQ4"/>
<reference evidence="3 4" key="1">
    <citation type="journal article" date="2012" name="Science">
        <title>The Paleozoic origin of enzymatic lignin decomposition reconstructed from 31 fungal genomes.</title>
        <authorList>
            <person name="Floudas D."/>
            <person name="Binder M."/>
            <person name="Riley R."/>
            <person name="Barry K."/>
            <person name="Blanchette R.A."/>
            <person name="Henrissat B."/>
            <person name="Martinez A.T."/>
            <person name="Otillar R."/>
            <person name="Spatafora J.W."/>
            <person name="Yadav J.S."/>
            <person name="Aerts A."/>
            <person name="Benoit I."/>
            <person name="Boyd A."/>
            <person name="Carlson A."/>
            <person name="Copeland A."/>
            <person name="Coutinho P.M."/>
            <person name="de Vries R.P."/>
            <person name="Ferreira P."/>
            <person name="Findley K."/>
            <person name="Foster B."/>
            <person name="Gaskell J."/>
            <person name="Glotzer D."/>
            <person name="Gorecki P."/>
            <person name="Heitman J."/>
            <person name="Hesse C."/>
            <person name="Hori C."/>
            <person name="Igarashi K."/>
            <person name="Jurgens J.A."/>
            <person name="Kallen N."/>
            <person name="Kersten P."/>
            <person name="Kohler A."/>
            <person name="Kuees U."/>
            <person name="Kumar T.K.A."/>
            <person name="Kuo A."/>
            <person name="LaButti K."/>
            <person name="Larrondo L.F."/>
            <person name="Lindquist E."/>
            <person name="Ling A."/>
            <person name="Lombard V."/>
            <person name="Lucas S."/>
            <person name="Lundell T."/>
            <person name="Martin R."/>
            <person name="McLaughlin D.J."/>
            <person name="Morgenstern I."/>
            <person name="Morin E."/>
            <person name="Murat C."/>
            <person name="Nagy L.G."/>
            <person name="Nolan M."/>
            <person name="Ohm R.A."/>
            <person name="Patyshakuliyeva A."/>
            <person name="Rokas A."/>
            <person name="Ruiz-Duenas F.J."/>
            <person name="Sabat G."/>
            <person name="Salamov A."/>
            <person name="Samejima M."/>
            <person name="Schmutz J."/>
            <person name="Slot J.C."/>
            <person name="St John F."/>
            <person name="Stenlid J."/>
            <person name="Sun H."/>
            <person name="Sun S."/>
            <person name="Syed K."/>
            <person name="Tsang A."/>
            <person name="Wiebenga A."/>
            <person name="Young D."/>
            <person name="Pisabarro A."/>
            <person name="Eastwood D.C."/>
            <person name="Martin F."/>
            <person name="Cullen D."/>
            <person name="Grigoriev I.V."/>
            <person name="Hibbett D.S."/>
        </authorList>
    </citation>
    <scope>NUCLEOTIDE SEQUENCE</scope>
    <source>
        <strain evidence="4">FP-58527</strain>
    </source>
</reference>
<organism evidence="3 4">
    <name type="scientific">Fomitopsis schrenkii</name>
    <name type="common">Brown rot fungus</name>
    <dbReference type="NCBI Taxonomy" id="2126942"/>
    <lineage>
        <taxon>Eukaryota</taxon>
        <taxon>Fungi</taxon>
        <taxon>Dikarya</taxon>
        <taxon>Basidiomycota</taxon>
        <taxon>Agaricomycotina</taxon>
        <taxon>Agaricomycetes</taxon>
        <taxon>Polyporales</taxon>
        <taxon>Fomitopsis</taxon>
    </lineage>
</organism>
<evidence type="ECO:0000313" key="4">
    <source>
        <dbReference type="Proteomes" id="UP000015241"/>
    </source>
</evidence>
<feature type="domain" description="BTB" evidence="2">
    <location>
        <begin position="46"/>
        <end position="141"/>
    </location>
</feature>
<dbReference type="eggNOG" id="ENOG502SS3Q">
    <property type="taxonomic scope" value="Eukaryota"/>
</dbReference>
<dbReference type="Gene3D" id="3.30.710.10">
    <property type="entry name" value="Potassium Channel Kv1.1, Chain A"/>
    <property type="match status" value="1"/>
</dbReference>